<comment type="pathway">
    <text evidence="7">Glycerolipid metabolism; triacylglycerol degradation.</text>
</comment>
<comment type="catalytic activity">
    <reaction evidence="2">
        <text>Hydrolyzes glycerol monoesters of long-chain fatty acids.</text>
        <dbReference type="EC" id="3.1.1.23"/>
    </reaction>
</comment>
<gene>
    <name evidence="47" type="primary">LIPE</name>
</gene>
<dbReference type="GO" id="GO:0005901">
    <property type="term" value="C:caveola"/>
    <property type="evidence" value="ECO:0007669"/>
    <property type="project" value="UniProtKB-SubCell"/>
</dbReference>
<comment type="catalytic activity">
    <reaction evidence="30">
        <text>2-(5Z,8Z,11Z,14Z-eicosatetraenoyl)-glycerol + H2O = glycerol + (5Z,8Z,11Z,14Z)-eicosatetraenoate + H(+)</text>
        <dbReference type="Rhea" id="RHEA:26132"/>
        <dbReference type="ChEBI" id="CHEBI:15377"/>
        <dbReference type="ChEBI" id="CHEBI:15378"/>
        <dbReference type="ChEBI" id="CHEBI:17754"/>
        <dbReference type="ChEBI" id="CHEBI:32395"/>
        <dbReference type="ChEBI" id="CHEBI:52392"/>
    </reaction>
    <physiologicalReaction direction="left-to-right" evidence="30">
        <dbReference type="Rhea" id="RHEA:26133"/>
    </physiologicalReaction>
</comment>
<evidence type="ECO:0000256" key="3">
    <source>
        <dbReference type="ARBA" id="ARBA00004236"/>
    </source>
</evidence>
<evidence type="ECO:0000256" key="25">
    <source>
        <dbReference type="ARBA" id="ARBA00030031"/>
    </source>
</evidence>
<evidence type="ECO:0000256" key="42">
    <source>
        <dbReference type="PROSITE-ProRule" id="PRU10038"/>
    </source>
</evidence>
<evidence type="ECO:0000256" key="37">
    <source>
        <dbReference type="ARBA" id="ARBA00049143"/>
    </source>
</evidence>
<evidence type="ECO:0000256" key="7">
    <source>
        <dbReference type="ARBA" id="ARBA00004879"/>
    </source>
</evidence>
<comment type="catalytic activity">
    <reaction evidence="32">
        <text>a diacylglycerol + H2O = a monoacylglycerol + a fatty acid + H(+)</text>
        <dbReference type="Rhea" id="RHEA:32731"/>
        <dbReference type="ChEBI" id="CHEBI:15377"/>
        <dbReference type="ChEBI" id="CHEBI:15378"/>
        <dbReference type="ChEBI" id="CHEBI:17408"/>
        <dbReference type="ChEBI" id="CHEBI:18035"/>
        <dbReference type="ChEBI" id="CHEBI:28868"/>
        <dbReference type="EC" id="3.1.1.79"/>
    </reaction>
</comment>
<dbReference type="InParanoid" id="A0A3Q7MEY3"/>
<keyword evidence="22" id="KW-1207">Sterol metabolism</keyword>
<comment type="pathway">
    <text evidence="8">Lipid metabolism.</text>
</comment>
<evidence type="ECO:0000256" key="26">
    <source>
        <dbReference type="ARBA" id="ARBA00031112"/>
    </source>
</evidence>
<feature type="region of interest" description="Disordered" evidence="43">
    <location>
        <begin position="899"/>
        <end position="931"/>
    </location>
</feature>
<dbReference type="RefSeq" id="XP_025705365.1">
    <property type="nucleotide sequence ID" value="XM_025849580.1"/>
</dbReference>
<evidence type="ECO:0000256" key="35">
    <source>
        <dbReference type="ARBA" id="ARBA00048674"/>
    </source>
</evidence>
<proteinExistence type="inferred from homology"/>
<keyword evidence="23" id="KW-0753">Steroid metabolism</keyword>
<feature type="compositionally biased region" description="Low complexity" evidence="43">
    <location>
        <begin position="98"/>
        <end position="115"/>
    </location>
</feature>
<comment type="catalytic activity">
    <reaction evidence="28">
        <text>1-(9Z-octadecenoyl)-glycerol + H2O = glycerol + (9Z)-octadecenoate + H(+)</text>
        <dbReference type="Rhea" id="RHEA:38487"/>
        <dbReference type="ChEBI" id="CHEBI:15377"/>
        <dbReference type="ChEBI" id="CHEBI:15378"/>
        <dbReference type="ChEBI" id="CHEBI:17754"/>
        <dbReference type="ChEBI" id="CHEBI:30823"/>
        <dbReference type="ChEBI" id="CHEBI:75342"/>
    </reaction>
    <physiologicalReaction direction="left-to-right" evidence="28">
        <dbReference type="Rhea" id="RHEA:38488"/>
    </physiologicalReaction>
</comment>
<evidence type="ECO:0000256" key="34">
    <source>
        <dbReference type="ARBA" id="ARBA00048657"/>
    </source>
</evidence>
<evidence type="ECO:0000256" key="36">
    <source>
        <dbReference type="ARBA" id="ARBA00049053"/>
    </source>
</evidence>
<evidence type="ECO:0000256" key="10">
    <source>
        <dbReference type="ARBA" id="ARBA00013088"/>
    </source>
</evidence>
<evidence type="ECO:0000256" key="8">
    <source>
        <dbReference type="ARBA" id="ARBA00005189"/>
    </source>
</evidence>
<evidence type="ECO:0000256" key="41">
    <source>
        <dbReference type="ARBA" id="ARBA00049519"/>
    </source>
</evidence>
<feature type="domain" description="Alpha/beta hydrolase fold-3" evidence="45">
    <location>
        <begin position="664"/>
        <end position="812"/>
    </location>
</feature>
<evidence type="ECO:0000256" key="16">
    <source>
        <dbReference type="ARBA" id="ARBA00022553"/>
    </source>
</evidence>
<keyword evidence="21" id="KW-0472">Membrane</keyword>
<keyword evidence="46" id="KW-1185">Reference proteome</keyword>
<evidence type="ECO:0000256" key="28">
    <source>
        <dbReference type="ARBA" id="ARBA00047438"/>
    </source>
</evidence>
<evidence type="ECO:0000256" key="4">
    <source>
        <dbReference type="ARBA" id="ARBA00004345"/>
    </source>
</evidence>
<keyword evidence="18" id="KW-0378">Hydrolase</keyword>
<dbReference type="UniPathway" id="UPA00256"/>
<feature type="domain" description="Hormone-sensitive lipase N-terminal" evidence="44">
    <location>
        <begin position="325"/>
        <end position="632"/>
    </location>
</feature>
<evidence type="ECO:0000256" key="14">
    <source>
        <dbReference type="ARBA" id="ARBA00022490"/>
    </source>
</evidence>
<evidence type="ECO:0000256" key="18">
    <source>
        <dbReference type="ARBA" id="ARBA00022801"/>
    </source>
</evidence>
<comment type="catalytic activity">
    <reaction evidence="40">
        <text>2-(9Z-octadecenoyl)-glycerol + H2O = glycerol + (9Z)-octadecenoate + H(+)</text>
        <dbReference type="Rhea" id="RHEA:38491"/>
        <dbReference type="ChEBI" id="CHEBI:15377"/>
        <dbReference type="ChEBI" id="CHEBI:15378"/>
        <dbReference type="ChEBI" id="CHEBI:17754"/>
        <dbReference type="ChEBI" id="CHEBI:30823"/>
        <dbReference type="ChEBI" id="CHEBI:73990"/>
    </reaction>
    <physiologicalReaction direction="left-to-right" evidence="40">
        <dbReference type="Rhea" id="RHEA:38492"/>
    </physiologicalReaction>
</comment>
<feature type="compositionally biased region" description="Polar residues" evidence="43">
    <location>
        <begin position="899"/>
        <end position="924"/>
    </location>
</feature>
<evidence type="ECO:0000256" key="17">
    <source>
        <dbReference type="ARBA" id="ARBA00022677"/>
    </source>
</evidence>
<comment type="catalytic activity">
    <reaction evidence="29">
        <text>1,2-di-(9Z-octadecenoyl)-glycerol + H2O = 2-(9Z-octadecenoyl)-glycerol + (9Z)-octadecenoate + H(+)</text>
        <dbReference type="Rhea" id="RHEA:38659"/>
        <dbReference type="ChEBI" id="CHEBI:15377"/>
        <dbReference type="ChEBI" id="CHEBI:15378"/>
        <dbReference type="ChEBI" id="CHEBI:30823"/>
        <dbReference type="ChEBI" id="CHEBI:52323"/>
        <dbReference type="ChEBI" id="CHEBI:73990"/>
    </reaction>
    <physiologicalReaction direction="left-to-right" evidence="29">
        <dbReference type="Rhea" id="RHEA:38660"/>
    </physiologicalReaction>
</comment>
<evidence type="ECO:0000256" key="29">
    <source>
        <dbReference type="ARBA" id="ARBA00047458"/>
    </source>
</evidence>
<evidence type="ECO:0000256" key="30">
    <source>
        <dbReference type="ARBA" id="ARBA00047476"/>
    </source>
</evidence>
<evidence type="ECO:0000256" key="20">
    <source>
        <dbReference type="ARBA" id="ARBA00023098"/>
    </source>
</evidence>
<evidence type="ECO:0000256" key="21">
    <source>
        <dbReference type="ARBA" id="ARBA00023136"/>
    </source>
</evidence>
<evidence type="ECO:0000256" key="13">
    <source>
        <dbReference type="ARBA" id="ARBA00022475"/>
    </source>
</evidence>
<dbReference type="GO" id="GO:0004771">
    <property type="term" value="F:sterol ester esterase activity"/>
    <property type="evidence" value="ECO:0007669"/>
    <property type="project" value="TreeGrafter"/>
</dbReference>
<feature type="compositionally biased region" description="Basic and acidic residues" evidence="43">
    <location>
        <begin position="136"/>
        <end position="148"/>
    </location>
</feature>
<keyword evidence="17" id="KW-0551">Lipid droplet</keyword>
<comment type="catalytic activity">
    <reaction evidence="38">
        <text>a monoacylglycerol + H2O = glycerol + a fatty acid + H(+)</text>
        <dbReference type="Rhea" id="RHEA:15245"/>
        <dbReference type="ChEBI" id="CHEBI:15377"/>
        <dbReference type="ChEBI" id="CHEBI:15378"/>
        <dbReference type="ChEBI" id="CHEBI:17408"/>
        <dbReference type="ChEBI" id="CHEBI:17754"/>
        <dbReference type="ChEBI" id="CHEBI:28868"/>
        <dbReference type="EC" id="3.1.1.79"/>
    </reaction>
</comment>
<evidence type="ECO:0000256" key="9">
    <source>
        <dbReference type="ARBA" id="ARBA00010515"/>
    </source>
</evidence>
<comment type="catalytic activity">
    <reaction evidence="33">
        <text>1,2,3-tri-(9Z-octadecenoyl)-glycerol + H2O = di-(9Z)-octadecenoylglycerol + (9Z)-octadecenoate + H(+)</text>
        <dbReference type="Rhea" id="RHEA:38575"/>
        <dbReference type="ChEBI" id="CHEBI:15377"/>
        <dbReference type="ChEBI" id="CHEBI:15378"/>
        <dbReference type="ChEBI" id="CHEBI:30823"/>
        <dbReference type="ChEBI" id="CHEBI:53753"/>
        <dbReference type="ChEBI" id="CHEBI:75945"/>
    </reaction>
    <physiologicalReaction direction="left-to-right" evidence="33">
        <dbReference type="Rhea" id="RHEA:38576"/>
    </physiologicalReaction>
</comment>
<dbReference type="InterPro" id="IPR002168">
    <property type="entry name" value="Lipase_GDXG_HIS_AS"/>
</dbReference>
<evidence type="ECO:0000256" key="2">
    <source>
        <dbReference type="ARBA" id="ARBA00001613"/>
    </source>
</evidence>
<dbReference type="GO" id="GO:0005829">
    <property type="term" value="C:cytosol"/>
    <property type="evidence" value="ECO:0007669"/>
    <property type="project" value="UniProtKB-SubCell"/>
</dbReference>
<comment type="catalytic activity">
    <reaction evidence="35">
        <text>1,2-di-(9Z-octadecenoyl)-glycerol + H2O = (9Z-octadecenoyl)-glycerol + (9Z)-octadecenoate + H(+)</text>
        <dbReference type="Rhea" id="RHEA:38455"/>
        <dbReference type="ChEBI" id="CHEBI:15377"/>
        <dbReference type="ChEBI" id="CHEBI:15378"/>
        <dbReference type="ChEBI" id="CHEBI:30823"/>
        <dbReference type="ChEBI" id="CHEBI:52323"/>
        <dbReference type="ChEBI" id="CHEBI:75937"/>
    </reaction>
    <physiologicalReaction direction="left-to-right" evidence="35">
        <dbReference type="Rhea" id="RHEA:38456"/>
    </physiologicalReaction>
</comment>
<feature type="compositionally biased region" description="Polar residues" evidence="43">
    <location>
        <begin position="48"/>
        <end position="64"/>
    </location>
</feature>
<evidence type="ECO:0000256" key="40">
    <source>
        <dbReference type="ARBA" id="ARBA00049461"/>
    </source>
</evidence>
<dbReference type="FunFam" id="3.40.50.1820:FF:000110">
    <property type="entry name" value="Hormone-sensitive lipase"/>
    <property type="match status" value="1"/>
</dbReference>
<dbReference type="InterPro" id="IPR033140">
    <property type="entry name" value="Lipase_GDXG_put_SER_AS"/>
</dbReference>
<feature type="region of interest" description="Disordered" evidence="43">
    <location>
        <begin position="1"/>
        <end position="219"/>
    </location>
</feature>
<dbReference type="AlphaFoldDB" id="A0A3Q7MEY3"/>
<feature type="active site" evidence="42">
    <location>
        <position position="742"/>
    </location>
</feature>
<comment type="catalytic activity">
    <reaction evidence="24">
        <text>1-O-hexadecyl-2-acetyl-sn-glycerol + H2O = 1-O-hexadecyl-sn-glycerol + acetate + H(+)</text>
        <dbReference type="Rhea" id="RHEA:38563"/>
        <dbReference type="ChEBI" id="CHEBI:15377"/>
        <dbReference type="ChEBI" id="CHEBI:15378"/>
        <dbReference type="ChEBI" id="CHEBI:30089"/>
        <dbReference type="ChEBI" id="CHEBI:34115"/>
        <dbReference type="ChEBI" id="CHEBI:75936"/>
    </reaction>
    <physiologicalReaction direction="left-to-right" evidence="24">
        <dbReference type="Rhea" id="RHEA:38564"/>
    </physiologicalReaction>
</comment>
<evidence type="ECO:0000256" key="33">
    <source>
        <dbReference type="ARBA" id="ARBA00048386"/>
    </source>
</evidence>
<dbReference type="PANTHER" id="PTHR23025:SF3">
    <property type="entry name" value="HORMONE-SENSITIVE LIPASE"/>
    <property type="match status" value="1"/>
</dbReference>
<dbReference type="PROSITE" id="PS01173">
    <property type="entry name" value="LIPASE_GDXG_HIS"/>
    <property type="match status" value="1"/>
</dbReference>
<feature type="domain" description="Alpha/beta hydrolase fold-3" evidence="45">
    <location>
        <begin position="971"/>
        <end position="1043"/>
    </location>
</feature>
<protein>
    <recommendedName>
        <fullName evidence="12">Hormone-sensitive lipase</fullName>
        <ecNumber evidence="11">3.1.1.23</ecNumber>
        <ecNumber evidence="10">3.1.1.79</ecNumber>
    </recommendedName>
    <alternativeName>
        <fullName evidence="26">Monoacylglycerol lipase LIPE</fullName>
    </alternativeName>
    <alternativeName>
        <fullName evidence="25">Retinyl ester hydrolase</fullName>
    </alternativeName>
</protein>
<keyword evidence="16" id="KW-0597">Phosphoprotein</keyword>
<dbReference type="Proteomes" id="UP000286641">
    <property type="component" value="Unplaced"/>
</dbReference>
<evidence type="ECO:0000256" key="27">
    <source>
        <dbReference type="ARBA" id="ARBA00046695"/>
    </source>
</evidence>
<reference key="1">
    <citation type="submission" date="2019-01" db="UniProtKB">
        <authorList>
            <consortium name="RefSeq"/>
        </authorList>
    </citation>
    <scope>IDENTIFICATION</scope>
</reference>
<evidence type="ECO:0000313" key="46">
    <source>
        <dbReference type="Proteomes" id="UP000286641"/>
    </source>
</evidence>
<evidence type="ECO:0000256" key="38">
    <source>
        <dbReference type="ARBA" id="ARBA00049208"/>
    </source>
</evidence>
<evidence type="ECO:0000256" key="22">
    <source>
        <dbReference type="ARBA" id="ARBA00023166"/>
    </source>
</evidence>
<evidence type="ECO:0000256" key="23">
    <source>
        <dbReference type="ARBA" id="ARBA00023221"/>
    </source>
</evidence>
<dbReference type="Pfam" id="PF07859">
    <property type="entry name" value="Abhydrolase_3"/>
    <property type="match status" value="2"/>
</dbReference>
<evidence type="ECO:0000256" key="32">
    <source>
        <dbReference type="ARBA" id="ARBA00047674"/>
    </source>
</evidence>
<dbReference type="EC" id="3.1.1.79" evidence="10"/>
<dbReference type="GO" id="GO:0008203">
    <property type="term" value="P:cholesterol metabolic process"/>
    <property type="evidence" value="ECO:0007669"/>
    <property type="project" value="UniProtKB-KW"/>
</dbReference>
<dbReference type="GeneID" id="112807008"/>
<evidence type="ECO:0000313" key="47">
    <source>
        <dbReference type="RefSeq" id="XP_025705365.1"/>
    </source>
</evidence>
<evidence type="ECO:0000256" key="43">
    <source>
        <dbReference type="SAM" id="MobiDB-lite"/>
    </source>
</evidence>
<dbReference type="CTD" id="3991"/>
<comment type="catalytic activity">
    <reaction evidence="36">
        <text>all-trans-retinyl hexadecanoate + H2O = all-trans-retinol + hexadecanoate + H(+)</text>
        <dbReference type="Rhea" id="RHEA:13933"/>
        <dbReference type="ChEBI" id="CHEBI:7896"/>
        <dbReference type="ChEBI" id="CHEBI:15377"/>
        <dbReference type="ChEBI" id="CHEBI:15378"/>
        <dbReference type="ChEBI" id="CHEBI:17336"/>
        <dbReference type="ChEBI" id="CHEBI:17616"/>
    </reaction>
    <physiologicalReaction direction="left-to-right" evidence="36">
        <dbReference type="Rhea" id="RHEA:13934"/>
    </physiologicalReaction>
</comment>
<evidence type="ECO:0000256" key="5">
    <source>
        <dbReference type="ARBA" id="ARBA00004502"/>
    </source>
</evidence>
<dbReference type="InterPro" id="IPR013094">
    <property type="entry name" value="AB_hydrolase_3"/>
</dbReference>
<comment type="catalytic activity">
    <reaction evidence="1">
        <text>a triacylglycerol + H2O = a diacylglycerol + a fatty acid + H(+)</text>
        <dbReference type="Rhea" id="RHEA:12044"/>
        <dbReference type="ChEBI" id="CHEBI:15377"/>
        <dbReference type="ChEBI" id="CHEBI:15378"/>
        <dbReference type="ChEBI" id="CHEBI:17855"/>
        <dbReference type="ChEBI" id="CHEBI:18035"/>
        <dbReference type="ChEBI" id="CHEBI:28868"/>
        <dbReference type="EC" id="3.1.1.79"/>
    </reaction>
</comment>
<dbReference type="SUPFAM" id="SSF53474">
    <property type="entry name" value="alpha/beta-Hydrolases"/>
    <property type="match status" value="1"/>
</dbReference>
<evidence type="ECO:0000259" key="44">
    <source>
        <dbReference type="Pfam" id="PF06350"/>
    </source>
</evidence>
<accession>A0A3Q7MEY3</accession>
<dbReference type="PROSITE" id="PS01174">
    <property type="entry name" value="LIPASE_GDXG_SER"/>
    <property type="match status" value="1"/>
</dbReference>
<comment type="catalytic activity">
    <reaction evidence="39">
        <text>1,3-di-(9Z-octadecenoyl)-glycerol + H2O = 1-(9Z-octadecenoyl)-glycerol + (9Z)-octadecenoate + H(+)</text>
        <dbReference type="Rhea" id="RHEA:39939"/>
        <dbReference type="ChEBI" id="CHEBI:15377"/>
        <dbReference type="ChEBI" id="CHEBI:15378"/>
        <dbReference type="ChEBI" id="CHEBI:30823"/>
        <dbReference type="ChEBI" id="CHEBI:75342"/>
        <dbReference type="ChEBI" id="CHEBI:75735"/>
    </reaction>
    <physiologicalReaction direction="left-to-right" evidence="39">
        <dbReference type="Rhea" id="RHEA:39940"/>
    </physiologicalReaction>
</comment>
<keyword evidence="15" id="KW-0153">Cholesterol metabolism</keyword>
<comment type="similarity">
    <text evidence="9">Belongs to the 'GDXG' lipolytic enzyme family.</text>
</comment>
<dbReference type="PANTHER" id="PTHR23025">
    <property type="entry name" value="TRIACYLGLYCEROL LIPASE"/>
    <property type="match status" value="1"/>
</dbReference>
<keyword evidence="14" id="KW-0963">Cytoplasm</keyword>
<sequence length="1078" mass="116867">MKPGRATPPEREVTTVEPGSKSVSRPDLEPKPPQTHITQPEPGPKVTATPQPASKTHQGPSTQQEPDRQQRLLTQQEPLAQHEAESQQEPSTQQNSGLQQELPAPQEPAPQQSPAVHQVPSSQQEAAFQQGPGPGKESETQQEPELRKAHVAQPGPGPVQQPPDQQEAGLTPPAQPRPGCKNGSPAQTESTSQERLRQSDPTAQQRVPVRGAKSQLRSSTEWGFLSQLHQASTQRRASEWRTFYEWVTDSDSEPDVGSPLKGNSSPKRGGTVAQGKKLAFKGKHEAASGYGGISAHGKKTGSQNHRHYRDTASRLTHSMDLRTMTQSLVTLAEDNMAFFSSQGPGETARRLSGVFAGVREQALGLEPALCRLLSVAHLFDLDAETPANGYRSLVHTARCCLAHLLHKSRYVASNRRSIFFRTSHNLAELEAYLAALTQLRALAYYAQRLLATNQPGGLFFEGDEGLIAEFLREYITLHKGCFYGRCLGFQFTPAIRPFLQTISIGLVSFGEHYKRNETGLGVTASSLFTSGRFAIDPELRGAEFERIIQNLDVHFWKAFWNITEIEVLSSLANMTSATVRVSRLLSLPPEAFEMPLTADPKLTVTISPPLAHSGPGPVLVRLISYDLREGQDSELLSSLVKSEGPWSLELRPRPQQAPRSQSLVVHIHGGGFVAQTSKSHEPYLKSWAQELGVPILSVDYSLAPEAPFPRALEECFYAYCWAVKHCALLGSTGERICLAGDSAGGNLCFTVSLRAAAYGVRVPDGIMAAYPATMLQSTASPSRLLSLMDPLLPLSVLTKCVSAYAGGETEEHSDSDQKALGVMGLVRRDTALLFRDLRVGASSWLHSFLDLSGHKSHTNSVPTAEPMRRSVSEAALAQPGGPLGTDSLKSLTLHNLSLKDSSETSNSPELSMSAETLGPSTPSDVNFLVGPDHAPEAAKAQDELSTKDRGCSARAAFPEGFHPRRSSQGPARMLLCDSPIVKNPFMSPLLASDGMLQSLPPVHIVACALDPMLDDSVMFARRLRGLGKPVTLRVVEDLPHGFLSLAALCRETRQAAAQCVECIRLILAQPAPPTAQPV</sequence>
<dbReference type="InterPro" id="IPR029058">
    <property type="entry name" value="AB_hydrolase_fold"/>
</dbReference>
<dbReference type="Gene3D" id="3.40.50.1820">
    <property type="entry name" value="alpha/beta hydrolase"/>
    <property type="match status" value="2"/>
</dbReference>
<comment type="catalytic activity">
    <reaction evidence="41">
        <text>1,2-di-(9Z-octadecenoyl)-sn-glycerol + H2O = (9Z-octadecenoyl)-glycerol + (9Z)-octadecenoate + H(+)</text>
        <dbReference type="Rhea" id="RHEA:39935"/>
        <dbReference type="ChEBI" id="CHEBI:15377"/>
        <dbReference type="ChEBI" id="CHEBI:15378"/>
        <dbReference type="ChEBI" id="CHEBI:30823"/>
        <dbReference type="ChEBI" id="CHEBI:52333"/>
        <dbReference type="ChEBI" id="CHEBI:75937"/>
    </reaction>
    <physiologicalReaction direction="left-to-right" evidence="41">
        <dbReference type="Rhea" id="RHEA:39936"/>
    </physiologicalReaction>
</comment>
<dbReference type="GO" id="GO:0004806">
    <property type="term" value="F:triacylglycerol lipase activity"/>
    <property type="evidence" value="ECO:0007669"/>
    <property type="project" value="TreeGrafter"/>
</dbReference>
<evidence type="ECO:0000259" key="45">
    <source>
        <dbReference type="Pfam" id="PF07859"/>
    </source>
</evidence>
<evidence type="ECO:0000256" key="12">
    <source>
        <dbReference type="ARBA" id="ARBA00015845"/>
    </source>
</evidence>
<evidence type="ECO:0000256" key="31">
    <source>
        <dbReference type="ARBA" id="ARBA00047653"/>
    </source>
</evidence>
<comment type="catalytic activity">
    <reaction evidence="34">
        <text>1,2-di-(9Z-octadecenoyl)-glycerol + (9Z)-octadecenoate + H(+) = 1,2,3-tri-(9Z-octadecenoyl)-glycerol + H2O</text>
        <dbReference type="Rhea" id="RHEA:38379"/>
        <dbReference type="ChEBI" id="CHEBI:15377"/>
        <dbReference type="ChEBI" id="CHEBI:15378"/>
        <dbReference type="ChEBI" id="CHEBI:30823"/>
        <dbReference type="ChEBI" id="CHEBI:52323"/>
        <dbReference type="ChEBI" id="CHEBI:53753"/>
    </reaction>
    <physiologicalReaction direction="right-to-left" evidence="34">
        <dbReference type="Rhea" id="RHEA:38381"/>
    </physiologicalReaction>
</comment>
<dbReference type="EC" id="3.1.1.23" evidence="11"/>
<evidence type="ECO:0000256" key="6">
    <source>
        <dbReference type="ARBA" id="ARBA00004514"/>
    </source>
</evidence>
<name>A0A3Q7MEY3_CALUR</name>
<comment type="subcellular location">
    <subcellularLocation>
        <location evidence="3">Cell membrane</location>
    </subcellularLocation>
    <subcellularLocation>
        <location evidence="6">Cytoplasm</location>
        <location evidence="6">Cytosol</location>
    </subcellularLocation>
    <subcellularLocation>
        <location evidence="5">Lipid droplet</location>
    </subcellularLocation>
    <subcellularLocation>
        <location evidence="4">Membrane</location>
        <location evidence="4">Caveola</location>
    </subcellularLocation>
</comment>
<comment type="subunit">
    <text evidence="27">Monomer and homodimer. Interacts with CAVIN1 in the adipocyte cytoplasm. Interacts with PLIN5.</text>
</comment>
<dbReference type="GO" id="GO:0019433">
    <property type="term" value="P:triglyceride catabolic process"/>
    <property type="evidence" value="ECO:0007669"/>
    <property type="project" value="UniProtKB-UniPathway"/>
</dbReference>
<evidence type="ECO:0000256" key="11">
    <source>
        <dbReference type="ARBA" id="ARBA00013254"/>
    </source>
</evidence>
<evidence type="ECO:0000256" key="1">
    <source>
        <dbReference type="ARBA" id="ARBA00000803"/>
    </source>
</evidence>
<comment type="catalytic activity">
    <reaction evidence="37">
        <text>2,3-di-(9Z)-octadecenoyl-sn-glycerol + H2O = 2-(9Z-octadecenoyl)-glycerol + (9Z)-octadecenoate + H(+)</text>
        <dbReference type="Rhea" id="RHEA:38383"/>
        <dbReference type="ChEBI" id="CHEBI:15377"/>
        <dbReference type="ChEBI" id="CHEBI:15378"/>
        <dbReference type="ChEBI" id="CHEBI:30823"/>
        <dbReference type="ChEBI" id="CHEBI:73990"/>
        <dbReference type="ChEBI" id="CHEBI:75824"/>
    </reaction>
    <physiologicalReaction direction="left-to-right" evidence="37">
        <dbReference type="Rhea" id="RHEA:38384"/>
    </physiologicalReaction>
</comment>
<dbReference type="GO" id="GO:0047372">
    <property type="term" value="F:monoacylglycerol lipase activity"/>
    <property type="evidence" value="ECO:0007669"/>
    <property type="project" value="UniProtKB-EC"/>
</dbReference>
<evidence type="ECO:0000256" key="15">
    <source>
        <dbReference type="ARBA" id="ARBA00022548"/>
    </source>
</evidence>
<evidence type="ECO:0000256" key="39">
    <source>
        <dbReference type="ARBA" id="ARBA00049372"/>
    </source>
</evidence>
<keyword evidence="20" id="KW-0443">Lipid metabolism</keyword>
<feature type="region of interest" description="Disordered" evidence="43">
    <location>
        <begin position="249"/>
        <end position="274"/>
    </location>
</feature>
<comment type="catalytic activity">
    <reaction evidence="31">
        <text>cholesteryl (9Z-octadecenoate) + H2O = cholesterol + (9Z)-octadecenoate + H(+)</text>
        <dbReference type="Rhea" id="RHEA:33875"/>
        <dbReference type="ChEBI" id="CHEBI:15377"/>
        <dbReference type="ChEBI" id="CHEBI:15378"/>
        <dbReference type="ChEBI" id="CHEBI:16113"/>
        <dbReference type="ChEBI" id="CHEBI:30823"/>
        <dbReference type="ChEBI" id="CHEBI:46898"/>
    </reaction>
    <physiologicalReaction direction="left-to-right" evidence="31">
        <dbReference type="Rhea" id="RHEA:33876"/>
    </physiologicalReaction>
</comment>
<dbReference type="Pfam" id="PF06350">
    <property type="entry name" value="HSL_N"/>
    <property type="match status" value="1"/>
</dbReference>
<dbReference type="InterPro" id="IPR010468">
    <property type="entry name" value="HSL_N"/>
</dbReference>
<evidence type="ECO:0000256" key="24">
    <source>
        <dbReference type="ARBA" id="ARBA00023406"/>
    </source>
</evidence>
<dbReference type="GO" id="GO:0005811">
    <property type="term" value="C:lipid droplet"/>
    <property type="evidence" value="ECO:0007669"/>
    <property type="project" value="UniProtKB-SubCell"/>
</dbReference>
<keyword evidence="13" id="KW-1003">Cell membrane</keyword>
<feature type="compositionally biased region" description="Polar residues" evidence="43">
    <location>
        <begin position="87"/>
        <end position="97"/>
    </location>
</feature>
<reference evidence="47" key="2">
    <citation type="submission" date="2025-08" db="UniProtKB">
        <authorList>
            <consortium name="RefSeq"/>
        </authorList>
    </citation>
    <scope>IDENTIFICATION</scope>
    <source>
        <tissue evidence="47">Blood</tissue>
    </source>
</reference>
<organism evidence="46 47">
    <name type="scientific">Callorhinus ursinus</name>
    <name type="common">Northern fur seal</name>
    <dbReference type="NCBI Taxonomy" id="34884"/>
    <lineage>
        <taxon>Eukaryota</taxon>
        <taxon>Metazoa</taxon>
        <taxon>Chordata</taxon>
        <taxon>Craniata</taxon>
        <taxon>Vertebrata</taxon>
        <taxon>Euteleostomi</taxon>
        <taxon>Mammalia</taxon>
        <taxon>Eutheria</taxon>
        <taxon>Laurasiatheria</taxon>
        <taxon>Carnivora</taxon>
        <taxon>Caniformia</taxon>
        <taxon>Pinnipedia</taxon>
        <taxon>Otariidae</taxon>
        <taxon>Callorhinus</taxon>
    </lineage>
</organism>
<keyword evidence="19" id="KW-0442">Lipid degradation</keyword>
<evidence type="ECO:0000256" key="19">
    <source>
        <dbReference type="ARBA" id="ARBA00022963"/>
    </source>
</evidence>